<comment type="caution">
    <text evidence="2">The sequence shown here is derived from an EMBL/GenBank/DDBJ whole genome shotgun (WGS) entry which is preliminary data.</text>
</comment>
<organism evidence="2">
    <name type="scientific">Tanacetum cinerariifolium</name>
    <name type="common">Dalmatian daisy</name>
    <name type="synonym">Chrysanthemum cinerariifolium</name>
    <dbReference type="NCBI Taxonomy" id="118510"/>
    <lineage>
        <taxon>Eukaryota</taxon>
        <taxon>Viridiplantae</taxon>
        <taxon>Streptophyta</taxon>
        <taxon>Embryophyta</taxon>
        <taxon>Tracheophyta</taxon>
        <taxon>Spermatophyta</taxon>
        <taxon>Magnoliopsida</taxon>
        <taxon>eudicotyledons</taxon>
        <taxon>Gunneridae</taxon>
        <taxon>Pentapetalae</taxon>
        <taxon>asterids</taxon>
        <taxon>campanulids</taxon>
        <taxon>Asterales</taxon>
        <taxon>Asteraceae</taxon>
        <taxon>Asteroideae</taxon>
        <taxon>Anthemideae</taxon>
        <taxon>Anthemidinae</taxon>
        <taxon>Tanacetum</taxon>
    </lineage>
</organism>
<protein>
    <submittedName>
        <fullName evidence="2">Uncharacterized protein</fullName>
    </submittedName>
</protein>
<reference evidence="2" key="1">
    <citation type="journal article" date="2019" name="Sci. Rep.">
        <title>Draft genome of Tanacetum cinerariifolium, the natural source of mosquito coil.</title>
        <authorList>
            <person name="Yamashiro T."/>
            <person name="Shiraishi A."/>
            <person name="Satake H."/>
            <person name="Nakayama K."/>
        </authorList>
    </citation>
    <scope>NUCLEOTIDE SEQUENCE</scope>
</reference>
<evidence type="ECO:0000313" key="2">
    <source>
        <dbReference type="EMBL" id="GFD25832.1"/>
    </source>
</evidence>
<dbReference type="EMBL" id="BKCJ011363749">
    <property type="protein sequence ID" value="GFD25832.1"/>
    <property type="molecule type" value="Genomic_DNA"/>
</dbReference>
<feature type="compositionally biased region" description="Low complexity" evidence="1">
    <location>
        <begin position="34"/>
        <end position="46"/>
    </location>
</feature>
<proteinExistence type="predicted"/>
<feature type="compositionally biased region" description="Basic residues" evidence="1">
    <location>
        <begin position="73"/>
        <end position="88"/>
    </location>
</feature>
<name>A0A699UR73_TANCI</name>
<evidence type="ECO:0000256" key="1">
    <source>
        <dbReference type="SAM" id="MobiDB-lite"/>
    </source>
</evidence>
<gene>
    <name evidence="2" type="ORF">Tci_897801</name>
</gene>
<feature type="region of interest" description="Disordered" evidence="1">
    <location>
        <begin position="34"/>
        <end position="111"/>
    </location>
</feature>
<accession>A0A699UR73</accession>
<feature type="non-terminal residue" evidence="2">
    <location>
        <position position="1"/>
    </location>
</feature>
<dbReference type="AlphaFoldDB" id="A0A699UR73"/>
<sequence>TDDVVAENVPTDDVADVVADDVITDDVADVVAHAAAEPTQPSSTPTTTPPPPSQELPSTSQLKQRVMRLEKKNKLKVSGLKRLRKVRTTQRIESSADTVMDDQEDTSKQGG</sequence>